<dbReference type="GO" id="GO:0140647">
    <property type="term" value="P:P450-containing electron transport chain"/>
    <property type="evidence" value="ECO:0007669"/>
    <property type="project" value="InterPro"/>
</dbReference>
<name>A0A917F7U4_9HYPH</name>
<evidence type="ECO:0000313" key="8">
    <source>
        <dbReference type="EMBL" id="GGF51887.1"/>
    </source>
</evidence>
<dbReference type="PANTHER" id="PTHR23426:SF65">
    <property type="entry name" value="FERREDOXIN-2, MITOCHONDRIAL"/>
    <property type="match status" value="1"/>
</dbReference>
<dbReference type="Proteomes" id="UP000606044">
    <property type="component" value="Unassembled WGS sequence"/>
</dbReference>
<dbReference type="InterPro" id="IPR001041">
    <property type="entry name" value="2Fe-2S_ferredoxin-type"/>
</dbReference>
<dbReference type="RefSeq" id="WP_188575797.1">
    <property type="nucleotide sequence ID" value="NZ_BMCT01000001.1"/>
</dbReference>
<reference evidence="8" key="2">
    <citation type="submission" date="2020-09" db="EMBL/GenBank/DDBJ databases">
        <authorList>
            <person name="Sun Q."/>
            <person name="Sedlacek I."/>
        </authorList>
    </citation>
    <scope>NUCLEOTIDE SEQUENCE</scope>
    <source>
        <strain evidence="8">CCM 7897</strain>
    </source>
</reference>
<dbReference type="CDD" id="cd00207">
    <property type="entry name" value="fer2"/>
    <property type="match status" value="1"/>
</dbReference>
<reference evidence="8" key="1">
    <citation type="journal article" date="2014" name="Int. J. Syst. Evol. Microbiol.">
        <title>Complete genome sequence of Corynebacterium casei LMG S-19264T (=DSM 44701T), isolated from a smear-ripened cheese.</title>
        <authorList>
            <consortium name="US DOE Joint Genome Institute (JGI-PGF)"/>
            <person name="Walter F."/>
            <person name="Albersmeier A."/>
            <person name="Kalinowski J."/>
            <person name="Ruckert C."/>
        </authorList>
    </citation>
    <scope>NUCLEOTIDE SEQUENCE</scope>
    <source>
        <strain evidence="8">CCM 7897</strain>
    </source>
</reference>
<dbReference type="Pfam" id="PF00111">
    <property type="entry name" value="Fer2"/>
    <property type="match status" value="1"/>
</dbReference>
<sequence length="102" mass="10787">MTTLTVMPSGQVLEAAEGMSLLDVLTKGDIKLGHACKGDKTCNVCHIFVHAGRKGLSRVAREENETLDAMVGVSSKSRLACQAVILGTEDVQIEILGFDSGL</sequence>
<feature type="domain" description="2Fe-2S ferredoxin-type" evidence="7">
    <location>
        <begin position="2"/>
        <end position="99"/>
    </location>
</feature>
<evidence type="ECO:0000256" key="1">
    <source>
        <dbReference type="ARBA" id="ARBA00010914"/>
    </source>
</evidence>
<protein>
    <submittedName>
        <fullName evidence="8">Ferredoxin, 2Fe-2S type, ISC system</fullName>
    </submittedName>
</protein>
<dbReference type="EMBL" id="BMCT01000001">
    <property type="protein sequence ID" value="GGF51887.1"/>
    <property type="molecule type" value="Genomic_DNA"/>
</dbReference>
<evidence type="ECO:0000256" key="4">
    <source>
        <dbReference type="ARBA" id="ARBA00023004"/>
    </source>
</evidence>
<keyword evidence="5" id="KW-0411">Iron-sulfur</keyword>
<dbReference type="GO" id="GO:0051537">
    <property type="term" value="F:2 iron, 2 sulfur cluster binding"/>
    <property type="evidence" value="ECO:0007669"/>
    <property type="project" value="UniProtKB-KW"/>
</dbReference>
<keyword evidence="9" id="KW-1185">Reference proteome</keyword>
<evidence type="ECO:0000259" key="7">
    <source>
        <dbReference type="PROSITE" id="PS51085"/>
    </source>
</evidence>
<proteinExistence type="inferred from homology"/>
<accession>A0A917F7U4</accession>
<evidence type="ECO:0000256" key="3">
    <source>
        <dbReference type="ARBA" id="ARBA00022723"/>
    </source>
</evidence>
<comment type="caution">
    <text evidence="8">The sequence shown here is derived from an EMBL/GenBank/DDBJ whole genome shotgun (WGS) entry which is preliminary data.</text>
</comment>
<organism evidence="8 9">
    <name type="scientific">Azorhizobium oxalatiphilum</name>
    <dbReference type="NCBI Taxonomy" id="980631"/>
    <lineage>
        <taxon>Bacteria</taxon>
        <taxon>Pseudomonadati</taxon>
        <taxon>Pseudomonadota</taxon>
        <taxon>Alphaproteobacteria</taxon>
        <taxon>Hyphomicrobiales</taxon>
        <taxon>Xanthobacteraceae</taxon>
        <taxon>Azorhizobium</taxon>
    </lineage>
</organism>
<keyword evidence="2" id="KW-0001">2Fe-2S</keyword>
<keyword evidence="3" id="KW-0479">Metal-binding</keyword>
<dbReference type="PROSITE" id="PS51085">
    <property type="entry name" value="2FE2S_FER_2"/>
    <property type="match status" value="1"/>
</dbReference>
<dbReference type="InterPro" id="IPR012675">
    <property type="entry name" value="Beta-grasp_dom_sf"/>
</dbReference>
<dbReference type="InterPro" id="IPR036010">
    <property type="entry name" value="2Fe-2S_ferredoxin-like_sf"/>
</dbReference>
<dbReference type="SUPFAM" id="SSF54292">
    <property type="entry name" value="2Fe-2S ferredoxin-like"/>
    <property type="match status" value="1"/>
</dbReference>
<evidence type="ECO:0000256" key="2">
    <source>
        <dbReference type="ARBA" id="ARBA00022714"/>
    </source>
</evidence>
<gene>
    <name evidence="8" type="ORF">GCM10007301_09160</name>
</gene>
<evidence type="ECO:0000256" key="6">
    <source>
        <dbReference type="ARBA" id="ARBA00034078"/>
    </source>
</evidence>
<evidence type="ECO:0000313" key="9">
    <source>
        <dbReference type="Proteomes" id="UP000606044"/>
    </source>
</evidence>
<comment type="cofactor">
    <cofactor evidence="6">
        <name>[2Fe-2S] cluster</name>
        <dbReference type="ChEBI" id="CHEBI:190135"/>
    </cofactor>
</comment>
<dbReference type="GO" id="GO:0046872">
    <property type="term" value="F:metal ion binding"/>
    <property type="evidence" value="ECO:0007669"/>
    <property type="project" value="UniProtKB-KW"/>
</dbReference>
<dbReference type="Gene3D" id="3.10.20.30">
    <property type="match status" value="1"/>
</dbReference>
<dbReference type="GO" id="GO:0009055">
    <property type="term" value="F:electron transfer activity"/>
    <property type="evidence" value="ECO:0007669"/>
    <property type="project" value="TreeGrafter"/>
</dbReference>
<comment type="similarity">
    <text evidence="1">Belongs to the adrenodoxin/putidaredoxin family.</text>
</comment>
<dbReference type="PANTHER" id="PTHR23426">
    <property type="entry name" value="FERREDOXIN/ADRENODOXIN"/>
    <property type="match status" value="1"/>
</dbReference>
<keyword evidence="4" id="KW-0408">Iron</keyword>
<dbReference type="InterPro" id="IPR001055">
    <property type="entry name" value="Adrenodoxin-like"/>
</dbReference>
<dbReference type="AlphaFoldDB" id="A0A917F7U4"/>
<evidence type="ECO:0000256" key="5">
    <source>
        <dbReference type="ARBA" id="ARBA00023014"/>
    </source>
</evidence>